<dbReference type="InterPro" id="IPR050109">
    <property type="entry name" value="HTH-type_TetR-like_transc_reg"/>
</dbReference>
<name>A0ABP4BR45_9ACTN</name>
<sequence length="190" mass="20318">MHRERLCRAMAEAMVEKGYVGTSVEDVLKRAGVSRLSFYRLFDSKLDCFMTALEYSTELLLGRVAQALGRSGGGDPVERYERAVTGYLDALKEEWPAARLCLVEVYAAGPEAVARRGELQETMTAVHADVLGATGEQGLLACRMLSAATGALVSGPVAQNDREGLDAVRLQLIAHVRALWGSGVFGAGAG</sequence>
<evidence type="ECO:0000256" key="4">
    <source>
        <dbReference type="PROSITE-ProRule" id="PRU00335"/>
    </source>
</evidence>
<proteinExistence type="predicted"/>
<dbReference type="EMBL" id="BAAAHH010000013">
    <property type="protein sequence ID" value="GAA0953046.1"/>
    <property type="molecule type" value="Genomic_DNA"/>
</dbReference>
<dbReference type="InterPro" id="IPR001647">
    <property type="entry name" value="HTH_TetR"/>
</dbReference>
<dbReference type="PANTHER" id="PTHR30055">
    <property type="entry name" value="HTH-TYPE TRANSCRIPTIONAL REGULATOR RUTR"/>
    <property type="match status" value="1"/>
</dbReference>
<dbReference type="Pfam" id="PF00440">
    <property type="entry name" value="TetR_N"/>
    <property type="match status" value="1"/>
</dbReference>
<evidence type="ECO:0000256" key="1">
    <source>
        <dbReference type="ARBA" id="ARBA00023015"/>
    </source>
</evidence>
<gene>
    <name evidence="6" type="ORF">GCM10009550_34540</name>
</gene>
<keyword evidence="1" id="KW-0805">Transcription regulation</keyword>
<accession>A0ABP4BR45</accession>
<feature type="domain" description="HTH tetR-type" evidence="5">
    <location>
        <begin position="1"/>
        <end position="60"/>
    </location>
</feature>
<dbReference type="SUPFAM" id="SSF46689">
    <property type="entry name" value="Homeodomain-like"/>
    <property type="match status" value="1"/>
</dbReference>
<feature type="DNA-binding region" description="H-T-H motif" evidence="4">
    <location>
        <begin position="23"/>
        <end position="42"/>
    </location>
</feature>
<evidence type="ECO:0000256" key="3">
    <source>
        <dbReference type="ARBA" id="ARBA00023163"/>
    </source>
</evidence>
<organism evidence="6 7">
    <name type="scientific">Actinocorallia libanotica</name>
    <dbReference type="NCBI Taxonomy" id="46162"/>
    <lineage>
        <taxon>Bacteria</taxon>
        <taxon>Bacillati</taxon>
        <taxon>Actinomycetota</taxon>
        <taxon>Actinomycetes</taxon>
        <taxon>Streptosporangiales</taxon>
        <taxon>Thermomonosporaceae</taxon>
        <taxon>Actinocorallia</taxon>
    </lineage>
</organism>
<protein>
    <recommendedName>
        <fullName evidence="5">HTH tetR-type domain-containing protein</fullName>
    </recommendedName>
</protein>
<evidence type="ECO:0000259" key="5">
    <source>
        <dbReference type="PROSITE" id="PS50977"/>
    </source>
</evidence>
<evidence type="ECO:0000313" key="6">
    <source>
        <dbReference type="EMBL" id="GAA0953046.1"/>
    </source>
</evidence>
<evidence type="ECO:0000313" key="7">
    <source>
        <dbReference type="Proteomes" id="UP001500665"/>
    </source>
</evidence>
<dbReference type="Gene3D" id="1.10.357.10">
    <property type="entry name" value="Tetracycline Repressor, domain 2"/>
    <property type="match status" value="1"/>
</dbReference>
<reference evidence="7" key="1">
    <citation type="journal article" date="2019" name="Int. J. Syst. Evol. Microbiol.">
        <title>The Global Catalogue of Microorganisms (GCM) 10K type strain sequencing project: providing services to taxonomists for standard genome sequencing and annotation.</title>
        <authorList>
            <consortium name="The Broad Institute Genomics Platform"/>
            <consortium name="The Broad Institute Genome Sequencing Center for Infectious Disease"/>
            <person name="Wu L."/>
            <person name="Ma J."/>
        </authorList>
    </citation>
    <scope>NUCLEOTIDE SEQUENCE [LARGE SCALE GENOMIC DNA]</scope>
    <source>
        <strain evidence="7">JCM 10696</strain>
    </source>
</reference>
<dbReference type="PANTHER" id="PTHR30055:SF238">
    <property type="entry name" value="MYCOFACTOCIN BIOSYNTHESIS TRANSCRIPTIONAL REGULATOR MFTR-RELATED"/>
    <property type="match status" value="1"/>
</dbReference>
<keyword evidence="2 4" id="KW-0238">DNA-binding</keyword>
<dbReference type="Proteomes" id="UP001500665">
    <property type="component" value="Unassembled WGS sequence"/>
</dbReference>
<evidence type="ECO:0000256" key="2">
    <source>
        <dbReference type="ARBA" id="ARBA00023125"/>
    </source>
</evidence>
<comment type="caution">
    <text evidence="6">The sequence shown here is derived from an EMBL/GenBank/DDBJ whole genome shotgun (WGS) entry which is preliminary data.</text>
</comment>
<dbReference type="PROSITE" id="PS50977">
    <property type="entry name" value="HTH_TETR_2"/>
    <property type="match status" value="1"/>
</dbReference>
<keyword evidence="3" id="KW-0804">Transcription</keyword>
<dbReference type="Gene3D" id="1.10.10.60">
    <property type="entry name" value="Homeodomain-like"/>
    <property type="match status" value="1"/>
</dbReference>
<keyword evidence="7" id="KW-1185">Reference proteome</keyword>
<dbReference type="InterPro" id="IPR009057">
    <property type="entry name" value="Homeodomain-like_sf"/>
</dbReference>